<evidence type="ECO:0000313" key="2">
    <source>
        <dbReference type="Proteomes" id="UP001446871"/>
    </source>
</evidence>
<keyword evidence="2" id="KW-1185">Reference proteome</keyword>
<organism evidence="1 2">
    <name type="scientific">Apiospora saccharicola</name>
    <dbReference type="NCBI Taxonomy" id="335842"/>
    <lineage>
        <taxon>Eukaryota</taxon>
        <taxon>Fungi</taxon>
        <taxon>Dikarya</taxon>
        <taxon>Ascomycota</taxon>
        <taxon>Pezizomycotina</taxon>
        <taxon>Sordariomycetes</taxon>
        <taxon>Xylariomycetidae</taxon>
        <taxon>Amphisphaeriales</taxon>
        <taxon>Apiosporaceae</taxon>
        <taxon>Apiospora</taxon>
    </lineage>
</organism>
<evidence type="ECO:0000313" key="1">
    <source>
        <dbReference type="EMBL" id="KAK8063677.1"/>
    </source>
</evidence>
<evidence type="ECO:0008006" key="3">
    <source>
        <dbReference type="Google" id="ProtNLM"/>
    </source>
</evidence>
<proteinExistence type="predicted"/>
<comment type="caution">
    <text evidence="1">The sequence shown here is derived from an EMBL/GenBank/DDBJ whole genome shotgun (WGS) entry which is preliminary data.</text>
</comment>
<dbReference type="EMBL" id="JAQQWM010000005">
    <property type="protein sequence ID" value="KAK8063677.1"/>
    <property type="molecule type" value="Genomic_DNA"/>
</dbReference>
<reference evidence="1 2" key="1">
    <citation type="submission" date="2023-01" db="EMBL/GenBank/DDBJ databases">
        <title>Analysis of 21 Apiospora genomes using comparative genomics revels a genus with tremendous synthesis potential of carbohydrate active enzymes and secondary metabolites.</title>
        <authorList>
            <person name="Sorensen T."/>
        </authorList>
    </citation>
    <scope>NUCLEOTIDE SEQUENCE [LARGE SCALE GENOMIC DNA]</scope>
    <source>
        <strain evidence="1 2">CBS 83171</strain>
    </source>
</reference>
<protein>
    <recommendedName>
        <fullName evidence="3">F-box domain-containing protein</fullName>
    </recommendedName>
</protein>
<sequence>MSLFKLPLETRLKIYGYLSVKEGEIPILSSTSGSHWVQDQGLHPQLLLTNKRILQEAAPYFIPRTMPGSGQAIVASFLKMIGNRTSLIRRIALSLWTFERGLDRSNEATDLNELESMSIPGKIVLDIRVYVDEEDQDMEEAQISDEARMIGNGNHRRSEIDEMEKTALSYGWAVEVQRVKRRTWSTSDGQWILYTQEDADGYEEELLDEIWEREQEREQAFSPVILGRGLRMRRR</sequence>
<name>A0ABR1UXL5_9PEZI</name>
<accession>A0ABR1UXL5</accession>
<dbReference type="Proteomes" id="UP001446871">
    <property type="component" value="Unassembled WGS sequence"/>
</dbReference>
<gene>
    <name evidence="1" type="ORF">PG996_008329</name>
</gene>